<reference evidence="1" key="1">
    <citation type="submission" date="2022-10" db="EMBL/GenBank/DDBJ databases">
        <title>Culturing micro-colonial fungi from biological soil crusts in the Mojave desert and describing Neophaeococcomyces mojavensis, and introducing the new genera and species Taxawa tesnikishii.</title>
        <authorList>
            <person name="Kurbessoian T."/>
            <person name="Stajich J.E."/>
        </authorList>
    </citation>
    <scope>NUCLEOTIDE SEQUENCE</scope>
    <source>
        <strain evidence="1">JES_112</strain>
    </source>
</reference>
<gene>
    <name evidence="1" type="ORF">H2198_007503</name>
</gene>
<keyword evidence="2" id="KW-1185">Reference proteome</keyword>
<sequence>MANTHAPTAQHKYLNELVESMDKPMSFSNRLLCQFDCAGTNPYCISFARYASVHWKPSTLGERIYNTCLNNLPVYVAADERLQFGWNESFLYRNSGLHHFEYEHLILIGALSECLPAAYSAAVLRCLGARWEDKDRINPSLASWRRTTRGLDGILTSSEFALVMDDRMRLDPYGVTSAHSKSCTDSLLPPAEFAKALHALGELSIAGSGELTLVGGNFLGWFAAMAELFLSINVQVSSRDGQVLYSTKFESRAVLRLIFVDDLDLISTLQTPSSEQTMLTVMSSADDSVHMTPKIPFTGRVTWEGLLSKVFEQKFHLIAHQESKTLVQSLGGVARLFALLAEDPSIPEEVVSKENKQNPASYGLGLIQTLCNWFPELRHLQGRLERLQTLDRHGVTERCNSGAQRLISLCGCDVCSMSTSRQFEQEIKVPQSFCLLAIMETILNMGLAMSRITVVPKLYPSRAGIHCIYQRQVQKLIEAKKLLPPNSDTQHDISQQPDTPSVDAWARVKILFGNDWNANCSRRLQNACAIFSGSWPEHDLPENLVGLSHEGICAYMIGVQHGDKRPRRQDADVIRVTAGHIAWKQNCFSRASLGQPQGILSTDYSWEEAECNHLSQNLYVK</sequence>
<dbReference type="EMBL" id="JAPDRQ010000159">
    <property type="protein sequence ID" value="KAJ9653314.1"/>
    <property type="molecule type" value="Genomic_DNA"/>
</dbReference>
<name>A0ACC2ZZU9_9EURO</name>
<protein>
    <submittedName>
        <fullName evidence="1">Uncharacterized protein</fullName>
    </submittedName>
</protein>
<accession>A0ACC2ZZU9</accession>
<evidence type="ECO:0000313" key="2">
    <source>
        <dbReference type="Proteomes" id="UP001172386"/>
    </source>
</evidence>
<evidence type="ECO:0000313" key="1">
    <source>
        <dbReference type="EMBL" id="KAJ9653314.1"/>
    </source>
</evidence>
<comment type="caution">
    <text evidence="1">The sequence shown here is derived from an EMBL/GenBank/DDBJ whole genome shotgun (WGS) entry which is preliminary data.</text>
</comment>
<proteinExistence type="predicted"/>
<dbReference type="Proteomes" id="UP001172386">
    <property type="component" value="Unassembled WGS sequence"/>
</dbReference>
<organism evidence="1 2">
    <name type="scientific">Neophaeococcomyces mojaviensis</name>
    <dbReference type="NCBI Taxonomy" id="3383035"/>
    <lineage>
        <taxon>Eukaryota</taxon>
        <taxon>Fungi</taxon>
        <taxon>Dikarya</taxon>
        <taxon>Ascomycota</taxon>
        <taxon>Pezizomycotina</taxon>
        <taxon>Eurotiomycetes</taxon>
        <taxon>Chaetothyriomycetidae</taxon>
        <taxon>Chaetothyriales</taxon>
        <taxon>Chaetothyriales incertae sedis</taxon>
        <taxon>Neophaeococcomyces</taxon>
    </lineage>
</organism>